<dbReference type="KEGG" id="fli:Fleli_3236"/>
<accession>I4ANN2</accession>
<dbReference type="EMBL" id="CP003345">
    <property type="protein sequence ID" value="AFM05567.1"/>
    <property type="molecule type" value="Genomic_DNA"/>
</dbReference>
<dbReference type="HOGENOM" id="CLU_1169280_0_0_10"/>
<protein>
    <submittedName>
        <fullName evidence="1">Uncharacterized protein</fullName>
    </submittedName>
</protein>
<evidence type="ECO:0000313" key="2">
    <source>
        <dbReference type="Proteomes" id="UP000006054"/>
    </source>
</evidence>
<dbReference type="AlphaFoldDB" id="I4ANN2"/>
<proteinExistence type="predicted"/>
<organism evidence="1 2">
    <name type="scientific">Bernardetia litoralis (strain ATCC 23117 / DSM 6794 / NBRC 15988 / NCIMB 1366 / Fx l1 / Sio-4)</name>
    <name type="common">Flexibacter litoralis</name>
    <dbReference type="NCBI Taxonomy" id="880071"/>
    <lineage>
        <taxon>Bacteria</taxon>
        <taxon>Pseudomonadati</taxon>
        <taxon>Bacteroidota</taxon>
        <taxon>Cytophagia</taxon>
        <taxon>Cytophagales</taxon>
        <taxon>Bernardetiaceae</taxon>
        <taxon>Bernardetia</taxon>
    </lineage>
</organism>
<keyword evidence="2" id="KW-1185">Reference proteome</keyword>
<evidence type="ECO:0000313" key="1">
    <source>
        <dbReference type="EMBL" id="AFM05567.1"/>
    </source>
</evidence>
<name>I4ANN2_BERLS</name>
<dbReference type="Proteomes" id="UP000006054">
    <property type="component" value="Chromosome"/>
</dbReference>
<gene>
    <name evidence="1" type="ordered locus">Fleli_3236</name>
</gene>
<sequence>MFSKTPKQTMKRFIELFIRFIFYRTYRNIEKMITSMIDKSEGILENIKVDETVKFDKKWESHLFNIYDNPQKCSVSIKEKLDKYTLGQNWELAWVKATFELIGLSQIENHVDKLKSIIEECHIWYSIAAMKVLVKHPDFFDKVENIEFIEKAFEKKGKFGSYGHIYMKYLSALRDKPLVISLLSRLITRSLVKDTDWDYLRSWDYIKDLYKQENPLVEKYCYYFLDVAISEQRIKIF</sequence>
<reference evidence="2" key="1">
    <citation type="submission" date="2012-06" db="EMBL/GenBank/DDBJ databases">
        <title>The complete genome of Flexibacter litoralis DSM 6794.</title>
        <authorList>
            <person name="Lucas S."/>
            <person name="Copeland A."/>
            <person name="Lapidus A."/>
            <person name="Glavina del Rio T."/>
            <person name="Dalin E."/>
            <person name="Tice H."/>
            <person name="Bruce D."/>
            <person name="Goodwin L."/>
            <person name="Pitluck S."/>
            <person name="Peters L."/>
            <person name="Ovchinnikova G."/>
            <person name="Lu M."/>
            <person name="Kyrpides N."/>
            <person name="Mavromatis K."/>
            <person name="Ivanova N."/>
            <person name="Brettin T."/>
            <person name="Detter J.C."/>
            <person name="Han C."/>
            <person name="Larimer F."/>
            <person name="Land M."/>
            <person name="Hauser L."/>
            <person name="Markowitz V."/>
            <person name="Cheng J.-F."/>
            <person name="Hugenholtz P."/>
            <person name="Woyke T."/>
            <person name="Wu D."/>
            <person name="Spring S."/>
            <person name="Lang E."/>
            <person name="Kopitz M."/>
            <person name="Brambilla E."/>
            <person name="Klenk H.-P."/>
            <person name="Eisen J.A."/>
        </authorList>
    </citation>
    <scope>NUCLEOTIDE SEQUENCE [LARGE SCALE GENOMIC DNA]</scope>
    <source>
        <strain evidence="2">ATCC 23117 / DSM 6794 / NBRC 15988 / NCIMB 1366 / Sio-4</strain>
    </source>
</reference>